<name>A0A2P6QQE7_ROSCH</name>
<sequence length="54" mass="6342">MPHTLSLRHGVSSVPADDCHRRSQKILRNRLKFRLRSVVVHCRTGKLRSEVDRH</sequence>
<gene>
    <name evidence="1" type="ORF">RchiOBHm_Chr4g0391271</name>
</gene>
<dbReference type="AlphaFoldDB" id="A0A2P6QQE7"/>
<comment type="caution">
    <text evidence="1">The sequence shown here is derived from an EMBL/GenBank/DDBJ whole genome shotgun (WGS) entry which is preliminary data.</text>
</comment>
<accession>A0A2P6QQE7</accession>
<dbReference type="EMBL" id="PDCK01000042">
    <property type="protein sequence ID" value="PRQ36414.1"/>
    <property type="molecule type" value="Genomic_DNA"/>
</dbReference>
<evidence type="ECO:0000313" key="2">
    <source>
        <dbReference type="Proteomes" id="UP000238479"/>
    </source>
</evidence>
<evidence type="ECO:0000313" key="1">
    <source>
        <dbReference type="EMBL" id="PRQ36414.1"/>
    </source>
</evidence>
<dbReference type="Proteomes" id="UP000238479">
    <property type="component" value="Chromosome 4"/>
</dbReference>
<proteinExistence type="predicted"/>
<reference evidence="1 2" key="1">
    <citation type="journal article" date="2018" name="Nat. Genet.">
        <title>The Rosa genome provides new insights in the design of modern roses.</title>
        <authorList>
            <person name="Bendahmane M."/>
        </authorList>
    </citation>
    <scope>NUCLEOTIDE SEQUENCE [LARGE SCALE GENOMIC DNA]</scope>
    <source>
        <strain evidence="2">cv. Old Blush</strain>
    </source>
</reference>
<organism evidence="1 2">
    <name type="scientific">Rosa chinensis</name>
    <name type="common">China rose</name>
    <dbReference type="NCBI Taxonomy" id="74649"/>
    <lineage>
        <taxon>Eukaryota</taxon>
        <taxon>Viridiplantae</taxon>
        <taxon>Streptophyta</taxon>
        <taxon>Embryophyta</taxon>
        <taxon>Tracheophyta</taxon>
        <taxon>Spermatophyta</taxon>
        <taxon>Magnoliopsida</taxon>
        <taxon>eudicotyledons</taxon>
        <taxon>Gunneridae</taxon>
        <taxon>Pentapetalae</taxon>
        <taxon>rosids</taxon>
        <taxon>fabids</taxon>
        <taxon>Rosales</taxon>
        <taxon>Rosaceae</taxon>
        <taxon>Rosoideae</taxon>
        <taxon>Rosoideae incertae sedis</taxon>
        <taxon>Rosa</taxon>
    </lineage>
</organism>
<protein>
    <submittedName>
        <fullName evidence="1">Uncharacterized protein</fullName>
    </submittedName>
</protein>
<keyword evidence="2" id="KW-1185">Reference proteome</keyword>
<dbReference type="Gramene" id="PRQ36414">
    <property type="protein sequence ID" value="PRQ36414"/>
    <property type="gene ID" value="RchiOBHm_Chr4g0391271"/>
</dbReference>